<dbReference type="Gene3D" id="3.40.220.10">
    <property type="entry name" value="Leucine Aminopeptidase, subunit E, domain 1"/>
    <property type="match status" value="2"/>
</dbReference>
<protein>
    <recommendedName>
        <fullName evidence="7">Poly [ADP-ribose] polymerase</fullName>
        <shortName evidence="7">PARP</shortName>
        <ecNumber evidence="7">2.4.2.-</ecNumber>
    </recommendedName>
</protein>
<evidence type="ECO:0000256" key="2">
    <source>
        <dbReference type="ARBA" id="ARBA00022676"/>
    </source>
</evidence>
<dbReference type="Proteomes" id="UP000472264">
    <property type="component" value="Chromosome 18"/>
</dbReference>
<name>A0A665VI28_ECHNA</name>
<dbReference type="InterPro" id="IPR043472">
    <property type="entry name" value="Macro_dom-like"/>
</dbReference>
<dbReference type="PROSITE" id="PS51059">
    <property type="entry name" value="PARP_CATALYTIC"/>
    <property type="match status" value="1"/>
</dbReference>
<dbReference type="AlphaFoldDB" id="A0A665VI28"/>
<evidence type="ECO:0000259" key="9">
    <source>
        <dbReference type="PROSITE" id="PS51154"/>
    </source>
</evidence>
<dbReference type="Pfam" id="PF00644">
    <property type="entry name" value="PARP"/>
    <property type="match status" value="1"/>
</dbReference>
<accession>A0A665VI28</accession>
<evidence type="ECO:0000259" key="8">
    <source>
        <dbReference type="PROSITE" id="PS51059"/>
    </source>
</evidence>
<dbReference type="InterPro" id="IPR052056">
    <property type="entry name" value="Mono-ARTD/PARP"/>
</dbReference>
<proteinExistence type="inferred from homology"/>
<reference evidence="10" key="2">
    <citation type="submission" date="2025-08" db="UniProtKB">
        <authorList>
            <consortium name="Ensembl"/>
        </authorList>
    </citation>
    <scope>IDENTIFICATION</scope>
</reference>
<dbReference type="GO" id="GO:0005737">
    <property type="term" value="C:cytoplasm"/>
    <property type="evidence" value="ECO:0007669"/>
    <property type="project" value="TreeGrafter"/>
</dbReference>
<dbReference type="GO" id="GO:0003714">
    <property type="term" value="F:transcription corepressor activity"/>
    <property type="evidence" value="ECO:0007669"/>
    <property type="project" value="TreeGrafter"/>
</dbReference>
<keyword evidence="2 7" id="KW-0328">Glycosyltransferase</keyword>
<reference evidence="10" key="3">
    <citation type="submission" date="2025-09" db="UniProtKB">
        <authorList>
            <consortium name="Ensembl"/>
        </authorList>
    </citation>
    <scope>IDENTIFICATION</scope>
</reference>
<dbReference type="GO" id="GO:0044389">
    <property type="term" value="F:ubiquitin-like protein ligase binding"/>
    <property type="evidence" value="ECO:0007669"/>
    <property type="project" value="TreeGrafter"/>
</dbReference>
<feature type="domain" description="PARP catalytic" evidence="8">
    <location>
        <begin position="293"/>
        <end position="486"/>
    </location>
</feature>
<dbReference type="SMART" id="SM00506">
    <property type="entry name" value="A1pp"/>
    <property type="match status" value="1"/>
</dbReference>
<dbReference type="GO" id="GO:0003950">
    <property type="term" value="F:NAD+ poly-ADP-ribosyltransferase activity"/>
    <property type="evidence" value="ECO:0007669"/>
    <property type="project" value="UniProtKB-UniRule"/>
</dbReference>
<evidence type="ECO:0000256" key="1">
    <source>
        <dbReference type="ARBA" id="ARBA00004123"/>
    </source>
</evidence>
<evidence type="ECO:0000256" key="3">
    <source>
        <dbReference type="ARBA" id="ARBA00022679"/>
    </source>
</evidence>
<feature type="domain" description="Macro" evidence="9">
    <location>
        <begin position="89"/>
        <end position="325"/>
    </location>
</feature>
<evidence type="ECO:0000256" key="7">
    <source>
        <dbReference type="RuleBase" id="RU362114"/>
    </source>
</evidence>
<dbReference type="InterPro" id="IPR012317">
    <property type="entry name" value="Poly(ADP-ribose)pol_cat_dom"/>
</dbReference>
<dbReference type="GO" id="GO:0070212">
    <property type="term" value="P:protein poly-ADP-ribosylation"/>
    <property type="evidence" value="ECO:0007669"/>
    <property type="project" value="TreeGrafter"/>
</dbReference>
<keyword evidence="3 7" id="KW-0808">Transferase</keyword>
<comment type="similarity">
    <text evidence="6">Belongs to the ARTD/PARP family.</text>
</comment>
<dbReference type="Pfam" id="PF01661">
    <property type="entry name" value="Macro"/>
    <property type="match status" value="1"/>
</dbReference>
<evidence type="ECO:0000256" key="6">
    <source>
        <dbReference type="ARBA" id="ARBA00024347"/>
    </source>
</evidence>
<dbReference type="Ensembl" id="ENSENLT00000032281.1">
    <property type="protein sequence ID" value="ENSENLP00000031375.1"/>
    <property type="gene ID" value="ENSENLG00000013882.1"/>
</dbReference>
<evidence type="ECO:0000256" key="4">
    <source>
        <dbReference type="ARBA" id="ARBA00023027"/>
    </source>
</evidence>
<dbReference type="PROSITE" id="PS51154">
    <property type="entry name" value="MACRO"/>
    <property type="match status" value="1"/>
</dbReference>
<dbReference type="SUPFAM" id="SSF52949">
    <property type="entry name" value="Macro domain-like"/>
    <property type="match status" value="2"/>
</dbReference>
<dbReference type="CDD" id="cd01439">
    <property type="entry name" value="TCCD_inducible_PARP_like"/>
    <property type="match status" value="1"/>
</dbReference>
<organism evidence="10 11">
    <name type="scientific">Echeneis naucrates</name>
    <name type="common">Live sharksucker</name>
    <dbReference type="NCBI Taxonomy" id="173247"/>
    <lineage>
        <taxon>Eukaryota</taxon>
        <taxon>Metazoa</taxon>
        <taxon>Chordata</taxon>
        <taxon>Craniata</taxon>
        <taxon>Vertebrata</taxon>
        <taxon>Euteleostomi</taxon>
        <taxon>Actinopterygii</taxon>
        <taxon>Neopterygii</taxon>
        <taxon>Teleostei</taxon>
        <taxon>Neoteleostei</taxon>
        <taxon>Acanthomorphata</taxon>
        <taxon>Carangaria</taxon>
        <taxon>Carangiformes</taxon>
        <taxon>Echeneidae</taxon>
        <taxon>Echeneis</taxon>
    </lineage>
</organism>
<dbReference type="OMA" id="TEMEKAC"/>
<evidence type="ECO:0000313" key="11">
    <source>
        <dbReference type="Proteomes" id="UP000472264"/>
    </source>
</evidence>
<dbReference type="PANTHER" id="PTHR14453:SF67">
    <property type="entry name" value="POLY [ADP-RIBOSE] POLYMERASE"/>
    <property type="match status" value="1"/>
</dbReference>
<evidence type="ECO:0000313" key="10">
    <source>
        <dbReference type="Ensembl" id="ENSENLP00000031375.1"/>
    </source>
</evidence>
<dbReference type="FunFam" id="3.90.228.10:FF:000008">
    <property type="entry name" value="Poly [ADP-ribose] polymerase"/>
    <property type="match status" value="1"/>
</dbReference>
<reference evidence="10" key="1">
    <citation type="submission" date="2021-04" db="EMBL/GenBank/DDBJ databases">
        <authorList>
            <consortium name="Wellcome Sanger Institute Data Sharing"/>
        </authorList>
    </citation>
    <scope>NUCLEOTIDE SEQUENCE [LARGE SCALE GENOMIC DNA]</scope>
</reference>
<dbReference type="PANTHER" id="PTHR14453">
    <property type="entry name" value="PARP/ZINC FINGER CCCH TYPE DOMAIN CONTAINING PROTEIN"/>
    <property type="match status" value="1"/>
</dbReference>
<sequence length="486" mass="53169">QQKQQSFDYAGVTIFPLTASPQPMVLLQGPAGRMTEVRNRLGPFLDSLVQDIVTISLPAATRYFESSSGRDSILSVANSRKSLIHNGDAPVASYILSDGLQVLVRQGDITKLEADALVNAANEDLDHCGGVALALSKAGGPEIQRESKALVEHIGKIPTGDVVVTTGGNLLCKKLLHAVGPTAGRADGRERLLLEKAVDTALNLSDTMEFRSVAILTAAGPAVKEQLAQTGIPTNFYCTTGPGQLGCREIIHANFSASPDVFRKNCKRILKHCESKGYRSVALPAINTGSYQLPAHWDPMSNEISKRVELNPNSQEYQNVAQGFHKTAKYNIQKIERVQNFFQWHAYSLCKQRILTKNGEADLREMSLYHGTSAKSCDIIEKDRFDRSFAGTNAAVFGKGVYFAVNANYSATFFSTPDTSGLRRLYVARVLTGRYTVGKADMKAPPPRGPDPTDCFDSLVDSQQQPSKFVIFHDDQAYPEYLITFT</sequence>
<evidence type="ECO:0000256" key="5">
    <source>
        <dbReference type="ARBA" id="ARBA00023242"/>
    </source>
</evidence>
<dbReference type="EC" id="2.4.2.-" evidence="7"/>
<dbReference type="Gene3D" id="3.90.228.10">
    <property type="match status" value="1"/>
</dbReference>
<comment type="subcellular location">
    <subcellularLocation>
        <location evidence="1">Nucleus</location>
    </subcellularLocation>
</comment>
<dbReference type="GO" id="GO:0005634">
    <property type="term" value="C:nucleus"/>
    <property type="evidence" value="ECO:0007669"/>
    <property type="project" value="UniProtKB-SubCell"/>
</dbReference>
<keyword evidence="5" id="KW-0539">Nucleus</keyword>
<dbReference type="GO" id="GO:0060335">
    <property type="term" value="P:positive regulation of type II interferon-mediated signaling pathway"/>
    <property type="evidence" value="ECO:0007669"/>
    <property type="project" value="TreeGrafter"/>
</dbReference>
<dbReference type="SUPFAM" id="SSF56399">
    <property type="entry name" value="ADP-ribosylation"/>
    <property type="match status" value="1"/>
</dbReference>
<dbReference type="InterPro" id="IPR002589">
    <property type="entry name" value="Macro_dom"/>
</dbReference>
<keyword evidence="11" id="KW-1185">Reference proteome</keyword>
<dbReference type="GO" id="GO:1990404">
    <property type="term" value="F:NAD+-protein mono-ADP-ribosyltransferase activity"/>
    <property type="evidence" value="ECO:0007669"/>
    <property type="project" value="TreeGrafter"/>
</dbReference>
<dbReference type="InParanoid" id="A0A665VI28"/>
<dbReference type="GO" id="GO:0010629">
    <property type="term" value="P:negative regulation of gene expression"/>
    <property type="evidence" value="ECO:0007669"/>
    <property type="project" value="TreeGrafter"/>
</dbReference>
<keyword evidence="4 7" id="KW-0520">NAD</keyword>